<proteinExistence type="predicted"/>
<dbReference type="AlphaFoldDB" id="A0A7S4HHQ2"/>
<protein>
    <submittedName>
        <fullName evidence="1">Uncharacterized protein</fullName>
    </submittedName>
</protein>
<reference evidence="1" key="1">
    <citation type="submission" date="2021-01" db="EMBL/GenBank/DDBJ databases">
        <authorList>
            <person name="Corre E."/>
            <person name="Pelletier E."/>
            <person name="Niang G."/>
            <person name="Scheremetjew M."/>
            <person name="Finn R."/>
            <person name="Kale V."/>
            <person name="Holt S."/>
            <person name="Cochrane G."/>
            <person name="Meng A."/>
            <person name="Brown T."/>
            <person name="Cohen L."/>
        </authorList>
    </citation>
    <scope>NUCLEOTIDE SEQUENCE</scope>
    <source>
        <strain evidence="1">UIO037</strain>
    </source>
</reference>
<dbReference type="EMBL" id="HBKO01009172">
    <property type="protein sequence ID" value="CAE2199543.1"/>
    <property type="molecule type" value="Transcribed_RNA"/>
</dbReference>
<name>A0A7S4HHQ2_9EUKA</name>
<evidence type="ECO:0000313" key="1">
    <source>
        <dbReference type="EMBL" id="CAE2199543.1"/>
    </source>
</evidence>
<gene>
    <name evidence="1" type="ORF">CPOL0286_LOCUS4209</name>
</gene>
<sequence length="99" mass="11127">MHAHNCRGIILSWARLSQWGLGHVNNHDPAYVLETMEGLGYRYSAALSNALRKGEGVRVRDDHNATTERYFWFRRPSLAAFERITPLQAPGCTPCASAL</sequence>
<accession>A0A7S4HHQ2</accession>
<organism evidence="1">
    <name type="scientific">Prymnesium polylepis</name>
    <dbReference type="NCBI Taxonomy" id="72548"/>
    <lineage>
        <taxon>Eukaryota</taxon>
        <taxon>Haptista</taxon>
        <taxon>Haptophyta</taxon>
        <taxon>Prymnesiophyceae</taxon>
        <taxon>Prymnesiales</taxon>
        <taxon>Prymnesiaceae</taxon>
        <taxon>Prymnesium</taxon>
    </lineage>
</organism>